<evidence type="ECO:0000256" key="3">
    <source>
        <dbReference type="ARBA" id="ARBA00023274"/>
    </source>
</evidence>
<accession>A0AA85K5P9</accession>
<feature type="region of interest" description="Disordered" evidence="4">
    <location>
        <begin position="92"/>
        <end position="116"/>
    </location>
</feature>
<dbReference type="WBParaSite" id="TREG1_65350.1">
    <property type="protein sequence ID" value="TREG1_65350.1"/>
    <property type="gene ID" value="TREG1_65350"/>
</dbReference>
<dbReference type="Pfam" id="PF00542">
    <property type="entry name" value="Ribosomal_L12"/>
    <property type="match status" value="1"/>
</dbReference>
<evidence type="ECO:0000259" key="6">
    <source>
        <dbReference type="Pfam" id="PF16320"/>
    </source>
</evidence>
<dbReference type="Pfam" id="PF16320">
    <property type="entry name" value="Ribosomal_L12_N"/>
    <property type="match status" value="1"/>
</dbReference>
<evidence type="ECO:0000313" key="7">
    <source>
        <dbReference type="Proteomes" id="UP000050795"/>
    </source>
</evidence>
<dbReference type="GO" id="GO:0003735">
    <property type="term" value="F:structural constituent of ribosome"/>
    <property type="evidence" value="ECO:0007669"/>
    <property type="project" value="InterPro"/>
</dbReference>
<sequence>MTFGVFVKSLSRFSRRVPYHALSNKPTKWFSQMSSNAVKDSEIIPPSFCGSNEKEYPKHIHDIVDRISALSLLEVAELSELLQKKLNIKSSGPMMPMMAQAPTNQSPEEPEEQQAPTKMSFSVKIVKFDAAKKIQLIKEIKQVVPEMNLVQAKKFVESTPANVKTDVPKEEAEQIKKILEEAGASVVIE</sequence>
<protein>
    <submittedName>
        <fullName evidence="8">Ribosomal_L12 domain-containing protein</fullName>
    </submittedName>
</protein>
<evidence type="ECO:0000256" key="4">
    <source>
        <dbReference type="SAM" id="MobiDB-lite"/>
    </source>
</evidence>
<keyword evidence="3" id="KW-0687">Ribonucleoprotein</keyword>
<organism evidence="7 8">
    <name type="scientific">Trichobilharzia regenti</name>
    <name type="common">Nasal bird schistosome</name>
    <dbReference type="NCBI Taxonomy" id="157069"/>
    <lineage>
        <taxon>Eukaryota</taxon>
        <taxon>Metazoa</taxon>
        <taxon>Spiralia</taxon>
        <taxon>Lophotrochozoa</taxon>
        <taxon>Platyhelminthes</taxon>
        <taxon>Trematoda</taxon>
        <taxon>Digenea</taxon>
        <taxon>Strigeidida</taxon>
        <taxon>Schistosomatoidea</taxon>
        <taxon>Schistosomatidae</taxon>
        <taxon>Trichobilharzia</taxon>
    </lineage>
</organism>
<dbReference type="Gene3D" id="3.30.1390.10">
    <property type="match status" value="1"/>
</dbReference>
<dbReference type="InterPro" id="IPR036235">
    <property type="entry name" value="Ribosomal_bL12_oligo_N_sf"/>
</dbReference>
<reference evidence="8" key="2">
    <citation type="submission" date="2023-11" db="UniProtKB">
        <authorList>
            <consortium name="WormBaseParasite"/>
        </authorList>
    </citation>
    <scope>IDENTIFICATION</scope>
</reference>
<dbReference type="SUPFAM" id="SSF48300">
    <property type="entry name" value="Ribosomal protein L7/12, oligomerisation (N-terminal) domain"/>
    <property type="match status" value="1"/>
</dbReference>
<dbReference type="InterPro" id="IPR013823">
    <property type="entry name" value="Ribosomal_bL12_C"/>
</dbReference>
<comment type="similarity">
    <text evidence="1">Belongs to the bacterial ribosomal protein bL12 family.</text>
</comment>
<dbReference type="InterPro" id="IPR000206">
    <property type="entry name" value="Ribosomal_bL12"/>
</dbReference>
<dbReference type="FunFam" id="3.30.1390.10:FF:000001">
    <property type="entry name" value="50S ribosomal protein L7/L12"/>
    <property type="match status" value="1"/>
</dbReference>
<dbReference type="InterPro" id="IPR008932">
    <property type="entry name" value="Ribosomal_bL12_oligo"/>
</dbReference>
<dbReference type="GO" id="GO:0005762">
    <property type="term" value="C:mitochondrial large ribosomal subunit"/>
    <property type="evidence" value="ECO:0007669"/>
    <property type="project" value="TreeGrafter"/>
</dbReference>
<feature type="domain" description="Large ribosomal subunit protein bL12 C-terminal" evidence="5">
    <location>
        <begin position="121"/>
        <end position="188"/>
    </location>
</feature>
<feature type="domain" description="Large ribosomal subunit protein bL12 oligomerization" evidence="6">
    <location>
        <begin position="60"/>
        <end position="101"/>
    </location>
</feature>
<dbReference type="GO" id="GO:0006412">
    <property type="term" value="P:translation"/>
    <property type="evidence" value="ECO:0007669"/>
    <property type="project" value="InterPro"/>
</dbReference>
<dbReference type="Gene3D" id="1.20.5.710">
    <property type="entry name" value="Single helix bin"/>
    <property type="match status" value="1"/>
</dbReference>
<dbReference type="GO" id="GO:0003729">
    <property type="term" value="F:mRNA binding"/>
    <property type="evidence" value="ECO:0007669"/>
    <property type="project" value="TreeGrafter"/>
</dbReference>
<proteinExistence type="inferred from homology"/>
<evidence type="ECO:0000256" key="2">
    <source>
        <dbReference type="ARBA" id="ARBA00022980"/>
    </source>
</evidence>
<reference evidence="7" key="1">
    <citation type="submission" date="2022-06" db="EMBL/GenBank/DDBJ databases">
        <authorList>
            <person name="Berger JAMES D."/>
            <person name="Berger JAMES D."/>
        </authorList>
    </citation>
    <scope>NUCLEOTIDE SEQUENCE [LARGE SCALE GENOMIC DNA]</scope>
</reference>
<dbReference type="SUPFAM" id="SSF54736">
    <property type="entry name" value="ClpS-like"/>
    <property type="match status" value="1"/>
</dbReference>
<dbReference type="PANTHER" id="PTHR45987">
    <property type="entry name" value="39S RIBOSOMAL PROTEIN L12"/>
    <property type="match status" value="1"/>
</dbReference>
<name>A0AA85K5P9_TRIRE</name>
<keyword evidence="2" id="KW-0689">Ribosomal protein</keyword>
<dbReference type="AlphaFoldDB" id="A0AA85K5P9"/>
<keyword evidence="7" id="KW-1185">Reference proteome</keyword>
<evidence type="ECO:0000313" key="8">
    <source>
        <dbReference type="WBParaSite" id="TREG1_65350.1"/>
    </source>
</evidence>
<dbReference type="Proteomes" id="UP000050795">
    <property type="component" value="Unassembled WGS sequence"/>
</dbReference>
<evidence type="ECO:0000259" key="5">
    <source>
        <dbReference type="Pfam" id="PF00542"/>
    </source>
</evidence>
<dbReference type="CDD" id="cd00387">
    <property type="entry name" value="Ribosomal_L7_L12"/>
    <property type="match status" value="1"/>
</dbReference>
<evidence type="ECO:0000256" key="1">
    <source>
        <dbReference type="ARBA" id="ARBA00007197"/>
    </source>
</evidence>
<dbReference type="PANTHER" id="PTHR45987:SF4">
    <property type="entry name" value="LARGE RIBOSOMAL SUBUNIT PROTEIN BL12M"/>
    <property type="match status" value="1"/>
</dbReference>
<dbReference type="InterPro" id="IPR014719">
    <property type="entry name" value="Ribosomal_bL12_C/ClpS-like"/>
</dbReference>